<dbReference type="GO" id="GO:0004764">
    <property type="term" value="F:shikimate 3-dehydrogenase (NADP+) activity"/>
    <property type="evidence" value="ECO:0007669"/>
    <property type="project" value="InterPro"/>
</dbReference>
<dbReference type="CDD" id="cd00502">
    <property type="entry name" value="DHQase_I"/>
    <property type="match status" value="1"/>
</dbReference>
<dbReference type="SUPFAM" id="SSF53223">
    <property type="entry name" value="Aminoacid dehydrogenase-like, N-terminal domain"/>
    <property type="match status" value="1"/>
</dbReference>
<evidence type="ECO:0000313" key="2">
    <source>
        <dbReference type="EMBL" id="SVD94469.1"/>
    </source>
</evidence>
<dbReference type="InterPro" id="IPR046346">
    <property type="entry name" value="Aminoacid_DH-like_N_sf"/>
</dbReference>
<dbReference type="GO" id="GO:0009423">
    <property type="term" value="P:chorismate biosynthetic process"/>
    <property type="evidence" value="ECO:0007669"/>
    <property type="project" value="TreeGrafter"/>
</dbReference>
<sequence>RFRRDQIDGADMVELRLDYVEDPDVSAALAGRKLPVVVTCRPTWAGGRFKGSEEERRRLLQQALELGAEYVDLEWRGGFDEVIRRCQGRNVILSLHDFDGIPRDLSDQYRAMCATGANVVKVAIYANRLSDTLALLELVSGKGQEGRVLLAMGPAGVVSRVLPDRFGSSWTYAGEGVAPGQISLQEFLVDFRVRSISEETALYGVVGSPLAHSLSPSMHNAGFAAMKHDAVYVPLEAVDVDDFWTFAAKMRVRGVSV</sequence>
<dbReference type="AlphaFoldDB" id="A0A382ZGY9"/>
<accession>A0A382ZGY9</accession>
<gene>
    <name evidence="2" type="ORF">METZ01_LOCUS447323</name>
</gene>
<dbReference type="Gene3D" id="3.20.20.70">
    <property type="entry name" value="Aldolase class I"/>
    <property type="match status" value="1"/>
</dbReference>
<organism evidence="2">
    <name type="scientific">marine metagenome</name>
    <dbReference type="NCBI Taxonomy" id="408172"/>
    <lineage>
        <taxon>unclassified sequences</taxon>
        <taxon>metagenomes</taxon>
        <taxon>ecological metagenomes</taxon>
    </lineage>
</organism>
<dbReference type="PANTHER" id="PTHR21089:SF1">
    <property type="entry name" value="BIFUNCTIONAL 3-DEHYDROQUINATE DEHYDRATASE_SHIKIMATE DEHYDROGENASE, CHLOROPLASTIC"/>
    <property type="match status" value="1"/>
</dbReference>
<dbReference type="InterPro" id="IPR022893">
    <property type="entry name" value="Shikimate_DH_fam"/>
</dbReference>
<dbReference type="InterPro" id="IPR013708">
    <property type="entry name" value="Shikimate_DH-bd_N"/>
</dbReference>
<proteinExistence type="predicted"/>
<dbReference type="Pfam" id="PF08501">
    <property type="entry name" value="Shikimate_dh_N"/>
    <property type="match status" value="1"/>
</dbReference>
<feature type="non-terminal residue" evidence="2">
    <location>
        <position position="257"/>
    </location>
</feature>
<dbReference type="InterPro" id="IPR001381">
    <property type="entry name" value="DHquinase_I"/>
</dbReference>
<dbReference type="EMBL" id="UINC01183623">
    <property type="protein sequence ID" value="SVD94469.1"/>
    <property type="molecule type" value="Genomic_DNA"/>
</dbReference>
<feature type="domain" description="Shikimate dehydrogenase substrate binding N-terminal" evidence="1">
    <location>
        <begin position="205"/>
        <end position="257"/>
    </location>
</feature>
<dbReference type="Pfam" id="PF01487">
    <property type="entry name" value="DHquinase_I"/>
    <property type="match status" value="1"/>
</dbReference>
<dbReference type="Gene3D" id="3.40.50.10860">
    <property type="entry name" value="Leucine Dehydrogenase, chain A, domain 1"/>
    <property type="match status" value="1"/>
</dbReference>
<dbReference type="SUPFAM" id="SSF51569">
    <property type="entry name" value="Aldolase"/>
    <property type="match status" value="1"/>
</dbReference>
<feature type="non-terminal residue" evidence="2">
    <location>
        <position position="1"/>
    </location>
</feature>
<reference evidence="2" key="1">
    <citation type="submission" date="2018-05" db="EMBL/GenBank/DDBJ databases">
        <authorList>
            <person name="Lanie J.A."/>
            <person name="Ng W.-L."/>
            <person name="Kazmierczak K.M."/>
            <person name="Andrzejewski T.M."/>
            <person name="Davidsen T.M."/>
            <person name="Wayne K.J."/>
            <person name="Tettelin H."/>
            <person name="Glass J.I."/>
            <person name="Rusch D."/>
            <person name="Podicherti R."/>
            <person name="Tsui H.-C.T."/>
            <person name="Winkler M.E."/>
        </authorList>
    </citation>
    <scope>NUCLEOTIDE SEQUENCE</scope>
</reference>
<protein>
    <recommendedName>
        <fullName evidence="1">Shikimate dehydrogenase substrate binding N-terminal domain-containing protein</fullName>
    </recommendedName>
</protein>
<dbReference type="GO" id="GO:0019632">
    <property type="term" value="P:shikimate metabolic process"/>
    <property type="evidence" value="ECO:0007669"/>
    <property type="project" value="TreeGrafter"/>
</dbReference>
<dbReference type="GO" id="GO:0003855">
    <property type="term" value="F:3-dehydroquinate dehydratase activity"/>
    <property type="evidence" value="ECO:0007669"/>
    <property type="project" value="InterPro"/>
</dbReference>
<dbReference type="InterPro" id="IPR013785">
    <property type="entry name" value="Aldolase_TIM"/>
</dbReference>
<dbReference type="PANTHER" id="PTHR21089">
    <property type="entry name" value="SHIKIMATE DEHYDROGENASE"/>
    <property type="match status" value="1"/>
</dbReference>
<name>A0A382ZGY9_9ZZZZ</name>
<evidence type="ECO:0000259" key="1">
    <source>
        <dbReference type="Pfam" id="PF08501"/>
    </source>
</evidence>